<comment type="similarity">
    <text evidence="3 14">Belongs to the glycosyltransferase 39 family.</text>
</comment>
<comment type="pathway">
    <text evidence="2 14">Protein modification; protein glycosylation.</text>
</comment>
<dbReference type="GO" id="GO:0005789">
    <property type="term" value="C:endoplasmic reticulum membrane"/>
    <property type="evidence" value="ECO:0007669"/>
    <property type="project" value="UniProtKB-SubCell"/>
</dbReference>
<feature type="domain" description="MIR" evidence="16">
    <location>
        <begin position="331"/>
        <end position="391"/>
    </location>
</feature>
<evidence type="ECO:0000256" key="8">
    <source>
        <dbReference type="ARBA" id="ARBA00022737"/>
    </source>
</evidence>
<keyword evidence="18" id="KW-1185">Reference proteome</keyword>
<evidence type="ECO:0000256" key="2">
    <source>
        <dbReference type="ARBA" id="ARBA00004922"/>
    </source>
</evidence>
<keyword evidence="6 14" id="KW-0808">Transferase</keyword>
<dbReference type="PANTHER" id="PTHR10050">
    <property type="entry name" value="DOLICHYL-PHOSPHATE-MANNOSE--PROTEIN MANNOSYLTRANSFERASE"/>
    <property type="match status" value="1"/>
</dbReference>
<accession>A0A9W8HTI7</accession>
<reference evidence="17" key="1">
    <citation type="submission" date="2022-07" db="EMBL/GenBank/DDBJ databases">
        <title>Phylogenomic reconstructions and comparative analyses of Kickxellomycotina fungi.</title>
        <authorList>
            <person name="Reynolds N.K."/>
            <person name="Stajich J.E."/>
            <person name="Barry K."/>
            <person name="Grigoriev I.V."/>
            <person name="Crous P."/>
            <person name="Smith M.E."/>
        </authorList>
    </citation>
    <scope>NUCLEOTIDE SEQUENCE</scope>
    <source>
        <strain evidence="17">NRRL 1565</strain>
    </source>
</reference>
<dbReference type="InterPro" id="IPR032421">
    <property type="entry name" value="PMT_4TMC"/>
</dbReference>
<comment type="caution">
    <text evidence="17">The sequence shown here is derived from an EMBL/GenBank/DDBJ whole genome shotgun (WGS) entry which is preliminary data.</text>
</comment>
<dbReference type="Gene3D" id="2.80.10.50">
    <property type="match status" value="1"/>
</dbReference>
<feature type="region of interest" description="Disordered" evidence="15">
    <location>
        <begin position="1"/>
        <end position="35"/>
    </location>
</feature>
<feature type="transmembrane region" description="Helical" evidence="14">
    <location>
        <begin position="140"/>
        <end position="160"/>
    </location>
</feature>
<gene>
    <name evidence="17" type="primary">PMT4</name>
    <name evidence="17" type="ORF">H4R20_003331</name>
</gene>
<proteinExistence type="inferred from homology"/>
<dbReference type="SUPFAM" id="SSF82109">
    <property type="entry name" value="MIR domain"/>
    <property type="match status" value="1"/>
</dbReference>
<dbReference type="InterPro" id="IPR016093">
    <property type="entry name" value="MIR_motif"/>
</dbReference>
<dbReference type="AlphaFoldDB" id="A0A9W8HTI7"/>
<feature type="transmembrane region" description="Helical" evidence="14">
    <location>
        <begin position="682"/>
        <end position="703"/>
    </location>
</feature>
<dbReference type="Pfam" id="PF02366">
    <property type="entry name" value="PMT"/>
    <property type="match status" value="1"/>
</dbReference>
<evidence type="ECO:0000256" key="3">
    <source>
        <dbReference type="ARBA" id="ARBA00007222"/>
    </source>
</evidence>
<comment type="catalytic activity">
    <reaction evidence="12 14">
        <text>a di-trans,poly-cis-dolichyl beta-D-mannosyl phosphate + L-threonyl-[protein] = 3-O-(alpha-D-mannosyl)-L-threonyl-[protein] + a di-trans,poly-cis-dolichyl phosphate + H(+)</text>
        <dbReference type="Rhea" id="RHEA:53396"/>
        <dbReference type="Rhea" id="RHEA-COMP:11060"/>
        <dbReference type="Rhea" id="RHEA-COMP:13547"/>
        <dbReference type="Rhea" id="RHEA-COMP:19498"/>
        <dbReference type="Rhea" id="RHEA-COMP:19501"/>
        <dbReference type="ChEBI" id="CHEBI:15378"/>
        <dbReference type="ChEBI" id="CHEBI:30013"/>
        <dbReference type="ChEBI" id="CHEBI:57683"/>
        <dbReference type="ChEBI" id="CHEBI:58211"/>
        <dbReference type="ChEBI" id="CHEBI:137323"/>
        <dbReference type="EC" id="2.4.1.109"/>
    </reaction>
</comment>
<keyword evidence="11 14" id="KW-0472">Membrane</keyword>
<feature type="transmembrane region" description="Helical" evidence="14">
    <location>
        <begin position="617"/>
        <end position="634"/>
    </location>
</feature>
<sequence length="777" mass="87711">MSIGEGQLKARTGGKVAGGKAGGNDSIAPTTELAEPDTSRAKATVPWWVRDASSYAFSCLTVLSLVTRYWRIWDPAQVVFDEVHFGKFASYYLRRQYYFDVHPPLAKMVIAAGGWLVGYDGGFLFDKIGLDYMSHGVPYIMLRGWVALFGAALPLLVYMIMAESGYSVAAAALAGLLVTFDNALVAHGRLIMLDNIMLFFMLAAVYSYVRFFKQRHRAFSAQWWTWLVSTGAMLGCAASCKLVGLLTVALIGSAVLYDLWRIIDIRRGTTMTQFAQHFAARAFGLIAVPFALYLGFFYIHFAVLTHTGTGDAYHTAQFQMQLIDSPMTKSSFNVHYGDEIVFRHRDTSAYLESSTARYPLRYEDKRVSSQGQQVTGAKKQSDAAYWRIKPTNRQNGAFEQFMARRKAGETLEDAELAKWTVRHTDIVQLEHVATGGHLRTHDVASPLMPTNMEFTVAAANDTAVAADTMWQIRIDGASSNATQLKTSASFVRVVSERHGVAMWTHRKPLLPEWGRRHQEINGNKKPEEKSALWTVAEIRGRVATKAEQEEMRQRVKPMGFLAKYAELQGLMVHHNNALTSTHPFQSSPITWPLLTRGVSFWTDNAQRRQIYLLGNPAGWWMADAALVFYAALLPTLELCRRRAVRVIDPVVERHLLRSTAFIAAAWALHYLPFFLMGRSLFLHHYLPASIFAYMLLAAMFHFFNFDDYRRFSLRNWNGRARALLPSPVAALVFVVIAFVHISTFVFFAPLTYGSRPMSPDEINSRRWLSSYDLHFQK</sequence>
<dbReference type="InterPro" id="IPR027005">
    <property type="entry name" value="PMT-like"/>
</dbReference>
<dbReference type="Pfam" id="PF16192">
    <property type="entry name" value="PMT_4TMC"/>
    <property type="match status" value="1"/>
</dbReference>
<dbReference type="Proteomes" id="UP001140094">
    <property type="component" value="Unassembled WGS sequence"/>
</dbReference>
<dbReference type="PANTHER" id="PTHR10050:SF51">
    <property type="entry name" value="PROTEIN O-MANNOSYL-TRANSFERASE 1"/>
    <property type="match status" value="1"/>
</dbReference>
<evidence type="ECO:0000256" key="11">
    <source>
        <dbReference type="ARBA" id="ARBA00023136"/>
    </source>
</evidence>
<keyword evidence="10 14" id="KW-1133">Transmembrane helix</keyword>
<evidence type="ECO:0000256" key="7">
    <source>
        <dbReference type="ARBA" id="ARBA00022692"/>
    </source>
</evidence>
<feature type="transmembrane region" description="Helical" evidence="14">
    <location>
        <begin position="166"/>
        <end position="185"/>
    </location>
</feature>
<evidence type="ECO:0000256" key="13">
    <source>
        <dbReference type="ARBA" id="ARBA00045102"/>
    </source>
</evidence>
<comment type="function">
    <text evidence="14">Transfers mannose from Dol-P-mannose to Ser or Thr residues on proteins.</text>
</comment>
<feature type="transmembrane region" description="Helical" evidence="14">
    <location>
        <begin position="232"/>
        <end position="257"/>
    </location>
</feature>
<evidence type="ECO:0000256" key="15">
    <source>
        <dbReference type="SAM" id="MobiDB-lite"/>
    </source>
</evidence>
<dbReference type="InterPro" id="IPR003342">
    <property type="entry name" value="ArnT-like_N"/>
</dbReference>
<feature type="transmembrane region" description="Helical" evidence="14">
    <location>
        <begin position="192"/>
        <end position="212"/>
    </location>
</feature>
<dbReference type="PROSITE" id="PS50919">
    <property type="entry name" value="MIR"/>
    <property type="match status" value="2"/>
</dbReference>
<organism evidence="17 18">
    <name type="scientific">Coemansia guatemalensis</name>
    <dbReference type="NCBI Taxonomy" id="2761395"/>
    <lineage>
        <taxon>Eukaryota</taxon>
        <taxon>Fungi</taxon>
        <taxon>Fungi incertae sedis</taxon>
        <taxon>Zoopagomycota</taxon>
        <taxon>Kickxellomycotina</taxon>
        <taxon>Kickxellomycetes</taxon>
        <taxon>Kickxellales</taxon>
        <taxon>Kickxellaceae</taxon>
        <taxon>Coemansia</taxon>
    </lineage>
</organism>
<feature type="transmembrane region" description="Helical" evidence="14">
    <location>
        <begin position="723"/>
        <end position="748"/>
    </location>
</feature>
<evidence type="ECO:0000256" key="6">
    <source>
        <dbReference type="ARBA" id="ARBA00022679"/>
    </source>
</evidence>
<evidence type="ECO:0000256" key="12">
    <source>
        <dbReference type="ARBA" id="ARBA00045085"/>
    </source>
</evidence>
<keyword evidence="9 14" id="KW-0256">Endoplasmic reticulum</keyword>
<feature type="transmembrane region" description="Helical" evidence="14">
    <location>
        <begin position="278"/>
        <end position="299"/>
    </location>
</feature>
<evidence type="ECO:0000256" key="9">
    <source>
        <dbReference type="ARBA" id="ARBA00022824"/>
    </source>
</evidence>
<comment type="catalytic activity">
    <reaction evidence="13 14">
        <text>a di-trans,poly-cis-dolichyl beta-D-mannosyl phosphate + L-seryl-[protein] = 3-O-(alpha-D-mannosyl)-L-seryl-[protein] + a di-trans,poly-cis-dolichyl phosphate + H(+)</text>
        <dbReference type="Rhea" id="RHEA:17377"/>
        <dbReference type="Rhea" id="RHEA-COMP:9863"/>
        <dbReference type="Rhea" id="RHEA-COMP:13546"/>
        <dbReference type="Rhea" id="RHEA-COMP:19498"/>
        <dbReference type="Rhea" id="RHEA-COMP:19501"/>
        <dbReference type="ChEBI" id="CHEBI:15378"/>
        <dbReference type="ChEBI" id="CHEBI:29999"/>
        <dbReference type="ChEBI" id="CHEBI:57683"/>
        <dbReference type="ChEBI" id="CHEBI:58211"/>
        <dbReference type="ChEBI" id="CHEBI:137321"/>
        <dbReference type="EC" id="2.4.1.109"/>
    </reaction>
</comment>
<name>A0A9W8HTI7_9FUNG</name>
<evidence type="ECO:0000256" key="14">
    <source>
        <dbReference type="RuleBase" id="RU367007"/>
    </source>
</evidence>
<evidence type="ECO:0000256" key="10">
    <source>
        <dbReference type="ARBA" id="ARBA00022989"/>
    </source>
</evidence>
<evidence type="ECO:0000313" key="17">
    <source>
        <dbReference type="EMBL" id="KAJ2802304.1"/>
    </source>
</evidence>
<evidence type="ECO:0000259" key="16">
    <source>
        <dbReference type="PROSITE" id="PS50919"/>
    </source>
</evidence>
<dbReference type="EC" id="2.4.1.109" evidence="4 14"/>
<dbReference type="GO" id="GO:0004169">
    <property type="term" value="F:dolichyl-phosphate-mannose-protein mannosyltransferase activity"/>
    <property type="evidence" value="ECO:0007669"/>
    <property type="project" value="UniProtKB-UniRule"/>
</dbReference>
<keyword evidence="7 14" id="KW-0812">Transmembrane</keyword>
<keyword evidence="5 14" id="KW-0328">Glycosyltransferase</keyword>
<evidence type="ECO:0000256" key="5">
    <source>
        <dbReference type="ARBA" id="ARBA00022676"/>
    </source>
</evidence>
<feature type="domain" description="MIR" evidence="16">
    <location>
        <begin position="418"/>
        <end position="475"/>
    </location>
</feature>
<evidence type="ECO:0000313" key="18">
    <source>
        <dbReference type="Proteomes" id="UP001140094"/>
    </source>
</evidence>
<protein>
    <recommendedName>
        <fullName evidence="4 14">Dolichyl-phosphate-mannose--protein mannosyltransferase</fullName>
        <ecNumber evidence="4 14">2.4.1.109</ecNumber>
    </recommendedName>
</protein>
<evidence type="ECO:0000256" key="4">
    <source>
        <dbReference type="ARBA" id="ARBA00012839"/>
    </source>
</evidence>
<comment type="subcellular location">
    <subcellularLocation>
        <location evidence="1 14">Endoplasmic reticulum membrane</location>
        <topology evidence="1 14">Multi-pass membrane protein</topology>
    </subcellularLocation>
</comment>
<dbReference type="EMBL" id="JANBUO010000680">
    <property type="protein sequence ID" value="KAJ2802304.1"/>
    <property type="molecule type" value="Genomic_DNA"/>
</dbReference>
<keyword evidence="8" id="KW-0677">Repeat</keyword>
<feature type="transmembrane region" description="Helical" evidence="14">
    <location>
        <begin position="655"/>
        <end position="676"/>
    </location>
</feature>
<dbReference type="InterPro" id="IPR036300">
    <property type="entry name" value="MIR_dom_sf"/>
</dbReference>
<evidence type="ECO:0000256" key="1">
    <source>
        <dbReference type="ARBA" id="ARBA00004477"/>
    </source>
</evidence>
<dbReference type="SMART" id="SM00472">
    <property type="entry name" value="MIR"/>
    <property type="match status" value="2"/>
</dbReference>
<dbReference type="OrthoDB" id="292747at2759"/>